<reference evidence="3" key="1">
    <citation type="submission" date="2020-10" db="EMBL/GenBank/DDBJ databases">
        <title>Chromosome-scale genome assembly of the Allis shad, Alosa alosa.</title>
        <authorList>
            <person name="Margot Z."/>
            <person name="Christophe K."/>
            <person name="Cabau C."/>
            <person name="Louis A."/>
            <person name="Berthelot C."/>
            <person name="Parey E."/>
            <person name="Roest Crollius H."/>
            <person name="Montfort J."/>
            <person name="Robinson-Rechavi M."/>
            <person name="Bucao C."/>
            <person name="Bouchez O."/>
            <person name="Gislard M."/>
            <person name="Lluch J."/>
            <person name="Milhes M."/>
            <person name="Lampietro C."/>
            <person name="Lopez Roques C."/>
            <person name="Donnadieu C."/>
            <person name="Braasch I."/>
            <person name="Desvignes T."/>
            <person name="Postlethwait J."/>
            <person name="Bobe J."/>
            <person name="Guiguen Y."/>
        </authorList>
    </citation>
    <scope>NUCLEOTIDE SEQUENCE</scope>
    <source>
        <strain evidence="3">M-15738</strain>
        <tissue evidence="3">Blood</tissue>
    </source>
</reference>
<organism evidence="3 4">
    <name type="scientific">Alosa alosa</name>
    <name type="common">allis shad</name>
    <dbReference type="NCBI Taxonomy" id="278164"/>
    <lineage>
        <taxon>Eukaryota</taxon>
        <taxon>Metazoa</taxon>
        <taxon>Chordata</taxon>
        <taxon>Craniata</taxon>
        <taxon>Vertebrata</taxon>
        <taxon>Euteleostomi</taxon>
        <taxon>Actinopterygii</taxon>
        <taxon>Neopterygii</taxon>
        <taxon>Teleostei</taxon>
        <taxon>Clupei</taxon>
        <taxon>Clupeiformes</taxon>
        <taxon>Clupeoidei</taxon>
        <taxon>Clupeidae</taxon>
        <taxon>Alosa</taxon>
    </lineage>
</organism>
<dbReference type="EMBL" id="JADWDJ010000008">
    <property type="protein sequence ID" value="KAG5277345.1"/>
    <property type="molecule type" value="Genomic_DNA"/>
</dbReference>
<comment type="caution">
    <text evidence="3">The sequence shown here is derived from an EMBL/GenBank/DDBJ whole genome shotgun (WGS) entry which is preliminary data.</text>
</comment>
<keyword evidence="2" id="KW-1133">Transmembrane helix</keyword>
<feature type="transmembrane region" description="Helical" evidence="2">
    <location>
        <begin position="6"/>
        <end position="22"/>
    </location>
</feature>
<gene>
    <name evidence="3" type="ORF">AALO_G00116470</name>
</gene>
<dbReference type="AlphaFoldDB" id="A0AAV6GR82"/>
<protein>
    <submittedName>
        <fullName evidence="3">Uncharacterized protein</fullName>
    </submittedName>
</protein>
<feature type="compositionally biased region" description="Basic and acidic residues" evidence="1">
    <location>
        <begin position="28"/>
        <end position="43"/>
    </location>
</feature>
<feature type="compositionally biased region" description="Polar residues" evidence="1">
    <location>
        <begin position="49"/>
        <end position="66"/>
    </location>
</feature>
<keyword evidence="4" id="KW-1185">Reference proteome</keyword>
<sequence length="104" mass="11135">MAGVGVSVGLLAAVLMIIVVMRKRKSKAGGEPKLNSDEERSDLHYASFQPLNPTQATGTSATQSEDTVTYSTIMQLSGGEDQSNRPVDPNAVYATVHKNDKIKN</sequence>
<name>A0AAV6GR82_9TELE</name>
<evidence type="ECO:0000256" key="2">
    <source>
        <dbReference type="SAM" id="Phobius"/>
    </source>
</evidence>
<evidence type="ECO:0000256" key="1">
    <source>
        <dbReference type="SAM" id="MobiDB-lite"/>
    </source>
</evidence>
<evidence type="ECO:0000313" key="3">
    <source>
        <dbReference type="EMBL" id="KAG5277345.1"/>
    </source>
</evidence>
<feature type="region of interest" description="Disordered" evidence="1">
    <location>
        <begin position="24"/>
        <end position="66"/>
    </location>
</feature>
<proteinExistence type="predicted"/>
<accession>A0AAV6GR82</accession>
<keyword evidence="2" id="KW-0812">Transmembrane</keyword>
<evidence type="ECO:0000313" key="4">
    <source>
        <dbReference type="Proteomes" id="UP000823561"/>
    </source>
</evidence>
<keyword evidence="2" id="KW-0472">Membrane</keyword>
<dbReference type="Proteomes" id="UP000823561">
    <property type="component" value="Chromosome 8"/>
</dbReference>